<keyword evidence="1" id="KW-1133">Transmembrane helix</keyword>
<evidence type="ECO:0000256" key="1">
    <source>
        <dbReference type="SAM" id="Phobius"/>
    </source>
</evidence>
<feature type="transmembrane region" description="Helical" evidence="1">
    <location>
        <begin position="211"/>
        <end position="232"/>
    </location>
</feature>
<feature type="transmembrane region" description="Helical" evidence="1">
    <location>
        <begin position="95"/>
        <end position="114"/>
    </location>
</feature>
<protein>
    <submittedName>
        <fullName evidence="2">Uncharacterized protein</fullName>
    </submittedName>
</protein>
<keyword evidence="1" id="KW-0472">Membrane</keyword>
<accession>A0A0W0FA22</accession>
<feature type="transmembrane region" description="Helical" evidence="1">
    <location>
        <begin position="52"/>
        <end position="75"/>
    </location>
</feature>
<evidence type="ECO:0000313" key="3">
    <source>
        <dbReference type="Proteomes" id="UP000054988"/>
    </source>
</evidence>
<dbReference type="EMBL" id="LATX01002189">
    <property type="protein sequence ID" value="KTB33165.1"/>
    <property type="molecule type" value="Genomic_DNA"/>
</dbReference>
<dbReference type="AlphaFoldDB" id="A0A0W0FA22"/>
<feature type="transmembrane region" description="Helical" evidence="1">
    <location>
        <begin position="126"/>
        <end position="148"/>
    </location>
</feature>
<feature type="transmembrane region" description="Helical" evidence="1">
    <location>
        <begin position="238"/>
        <end position="257"/>
    </location>
</feature>
<feature type="transmembrane region" description="Helical" evidence="1">
    <location>
        <begin position="20"/>
        <end position="40"/>
    </location>
</feature>
<dbReference type="Proteomes" id="UP000054988">
    <property type="component" value="Unassembled WGS sequence"/>
</dbReference>
<keyword evidence="1" id="KW-0812">Transmembrane</keyword>
<comment type="caution">
    <text evidence="2">The sequence shown here is derived from an EMBL/GenBank/DDBJ whole genome shotgun (WGS) entry which is preliminary data.</text>
</comment>
<proteinExistence type="predicted"/>
<feature type="transmembrane region" description="Helical" evidence="1">
    <location>
        <begin position="168"/>
        <end position="190"/>
    </location>
</feature>
<organism evidence="2 3">
    <name type="scientific">Moniliophthora roreri</name>
    <name type="common">Frosty pod rot fungus</name>
    <name type="synonym">Monilia roreri</name>
    <dbReference type="NCBI Taxonomy" id="221103"/>
    <lineage>
        <taxon>Eukaryota</taxon>
        <taxon>Fungi</taxon>
        <taxon>Dikarya</taxon>
        <taxon>Basidiomycota</taxon>
        <taxon>Agaricomycotina</taxon>
        <taxon>Agaricomycetes</taxon>
        <taxon>Agaricomycetidae</taxon>
        <taxon>Agaricales</taxon>
        <taxon>Marasmiineae</taxon>
        <taxon>Marasmiaceae</taxon>
        <taxon>Moniliophthora</taxon>
    </lineage>
</organism>
<name>A0A0W0FA22_MONRR</name>
<reference evidence="2 3" key="1">
    <citation type="submission" date="2015-12" db="EMBL/GenBank/DDBJ databases">
        <title>Draft genome sequence of Moniliophthora roreri, the causal agent of frosty pod rot of cacao.</title>
        <authorList>
            <person name="Aime M.C."/>
            <person name="Diaz-Valderrama J.R."/>
            <person name="Kijpornyongpan T."/>
            <person name="Phillips-Mora W."/>
        </authorList>
    </citation>
    <scope>NUCLEOTIDE SEQUENCE [LARGE SCALE GENOMIC DNA]</scope>
    <source>
        <strain evidence="2 3">MCA 2952</strain>
    </source>
</reference>
<evidence type="ECO:0000313" key="2">
    <source>
        <dbReference type="EMBL" id="KTB33165.1"/>
    </source>
</evidence>
<gene>
    <name evidence="2" type="ORF">WG66_14239</name>
</gene>
<sequence>MVMGPQLAAFLPLWVEGIGYGFFLCIYCVALYFIFSESLPRAARGKGRNNPMFLISTLMFMISTTHLTLSAWRLFKDYADKNNNSVLPVGRWDNILLTSLYVTQEILGSGAAIYRCWVLWDKSWKIVSFLLILFIPETVLGYLLPASFVHADWNKAIFDPRTPHFITAFYSLTVVLNITSTTLLAARLWTTHRRSCPYSVTNSILMPFMRILVESAALQLLAEAVLLGLFLVQSDAQYVFFTLVVPVVGITFTAITVRTKLVSLFNKKANQSNLLTVSTNLPSNQIQTIGSSPTRQLDVMSMTATHQDLEMGDIDADINSWQSSNKETTTVTTVTQ</sequence>